<dbReference type="RefSeq" id="WP_332077075.1">
    <property type="nucleotide sequence ID" value="NZ_JAZHBM010000001.1"/>
</dbReference>
<accession>A0ABU7WBK4</accession>
<sequence length="51" mass="5966">MTEKDLTAIREHPQKQHAWGRDDFRTMVEAKTKRFAGVRPAPRPTETDKET</sequence>
<evidence type="ECO:0000313" key="2">
    <source>
        <dbReference type="EMBL" id="MEF3081341.1"/>
    </source>
</evidence>
<protein>
    <submittedName>
        <fullName evidence="2">Uncharacterized protein</fullName>
    </submittedName>
</protein>
<name>A0ABU7WBK4_9GAMM</name>
<organism evidence="2 3">
    <name type="scientific">Luteimonas flava</name>
    <dbReference type="NCBI Taxonomy" id="3115822"/>
    <lineage>
        <taxon>Bacteria</taxon>
        <taxon>Pseudomonadati</taxon>
        <taxon>Pseudomonadota</taxon>
        <taxon>Gammaproteobacteria</taxon>
        <taxon>Lysobacterales</taxon>
        <taxon>Lysobacteraceae</taxon>
        <taxon>Luteimonas</taxon>
    </lineage>
</organism>
<feature type="region of interest" description="Disordered" evidence="1">
    <location>
        <begin position="32"/>
        <end position="51"/>
    </location>
</feature>
<gene>
    <name evidence="2" type="ORF">V3391_03835</name>
</gene>
<comment type="caution">
    <text evidence="2">The sequence shown here is derived from an EMBL/GenBank/DDBJ whole genome shotgun (WGS) entry which is preliminary data.</text>
</comment>
<keyword evidence="3" id="KW-1185">Reference proteome</keyword>
<evidence type="ECO:0000256" key="1">
    <source>
        <dbReference type="SAM" id="MobiDB-lite"/>
    </source>
</evidence>
<proteinExistence type="predicted"/>
<evidence type="ECO:0000313" key="3">
    <source>
        <dbReference type="Proteomes" id="UP001358324"/>
    </source>
</evidence>
<dbReference type="Proteomes" id="UP001358324">
    <property type="component" value="Unassembled WGS sequence"/>
</dbReference>
<feature type="region of interest" description="Disordered" evidence="1">
    <location>
        <begin position="1"/>
        <end position="23"/>
    </location>
</feature>
<dbReference type="EMBL" id="JAZHBM010000001">
    <property type="protein sequence ID" value="MEF3081341.1"/>
    <property type="molecule type" value="Genomic_DNA"/>
</dbReference>
<reference evidence="2 3" key="1">
    <citation type="submission" date="2024-01" db="EMBL/GenBank/DDBJ databases">
        <title>Novel species of the genus Luteimonas isolated from rivers.</title>
        <authorList>
            <person name="Lu H."/>
        </authorList>
    </citation>
    <scope>NUCLEOTIDE SEQUENCE [LARGE SCALE GENOMIC DNA]</scope>
    <source>
        <strain evidence="2 3">SMYT11W</strain>
    </source>
</reference>